<accession>A0A2N0PUG4</accession>
<reference evidence="1 2" key="1">
    <citation type="submission" date="2016-04" db="EMBL/GenBank/DDBJ databases">
        <title>Genome analyses suggest a sexual origin of heterokaryosis in a supposedly ancient asexual fungus.</title>
        <authorList>
            <person name="Ropars J."/>
            <person name="Sedzielewska K."/>
            <person name="Noel J."/>
            <person name="Charron P."/>
            <person name="Farinelli L."/>
            <person name="Marton T."/>
            <person name="Kruger M."/>
            <person name="Pelin A."/>
            <person name="Brachmann A."/>
            <person name="Corradi N."/>
        </authorList>
    </citation>
    <scope>NUCLEOTIDE SEQUENCE [LARGE SCALE GENOMIC DNA]</scope>
    <source>
        <strain evidence="1 2">A5</strain>
    </source>
</reference>
<sequence length="49" mass="5723">MYDFDEYLLAYYIHPDYKGFGVKMHQYQGVQSTAAANVIFHDDHIPTIV</sequence>
<name>A0A2N0PUG4_9GLOM</name>
<dbReference type="AlphaFoldDB" id="A0A2N0PUG4"/>
<gene>
    <name evidence="1" type="ORF">RhiirA5_414297</name>
</gene>
<dbReference type="EMBL" id="LLXJ01000379">
    <property type="protein sequence ID" value="PKC10473.1"/>
    <property type="molecule type" value="Genomic_DNA"/>
</dbReference>
<evidence type="ECO:0000313" key="2">
    <source>
        <dbReference type="Proteomes" id="UP000232722"/>
    </source>
</evidence>
<protein>
    <submittedName>
        <fullName evidence="1">Uncharacterized protein</fullName>
    </submittedName>
</protein>
<dbReference type="Proteomes" id="UP000232722">
    <property type="component" value="Unassembled WGS sequence"/>
</dbReference>
<reference evidence="1 2" key="2">
    <citation type="submission" date="2017-09" db="EMBL/GenBank/DDBJ databases">
        <title>Extensive intraspecific genome diversity in a model arbuscular mycorrhizal fungus.</title>
        <authorList>
            <person name="Chen E.C."/>
            <person name="Morin E."/>
            <person name="Beaudet D."/>
            <person name="Noel J."/>
            <person name="Ndikumana S."/>
            <person name="Charron P."/>
            <person name="St-Onge C."/>
            <person name="Giorgi J."/>
            <person name="Grigoriev I.V."/>
            <person name="Roux C."/>
            <person name="Martin F.M."/>
            <person name="Corradi N."/>
        </authorList>
    </citation>
    <scope>NUCLEOTIDE SEQUENCE [LARGE SCALE GENOMIC DNA]</scope>
    <source>
        <strain evidence="1 2">A5</strain>
    </source>
</reference>
<organism evidence="1 2">
    <name type="scientific">Rhizophagus irregularis</name>
    <dbReference type="NCBI Taxonomy" id="588596"/>
    <lineage>
        <taxon>Eukaryota</taxon>
        <taxon>Fungi</taxon>
        <taxon>Fungi incertae sedis</taxon>
        <taxon>Mucoromycota</taxon>
        <taxon>Glomeromycotina</taxon>
        <taxon>Glomeromycetes</taxon>
        <taxon>Glomerales</taxon>
        <taxon>Glomeraceae</taxon>
        <taxon>Rhizophagus</taxon>
    </lineage>
</organism>
<comment type="caution">
    <text evidence="1">The sequence shown here is derived from an EMBL/GenBank/DDBJ whole genome shotgun (WGS) entry which is preliminary data.</text>
</comment>
<evidence type="ECO:0000313" key="1">
    <source>
        <dbReference type="EMBL" id="PKC10473.1"/>
    </source>
</evidence>
<proteinExistence type="predicted"/>